<dbReference type="PANTHER" id="PTHR31635:SF196">
    <property type="entry name" value="REVERSE TRANSCRIPTASE DOMAIN-CONTAINING PROTEIN-RELATED"/>
    <property type="match status" value="1"/>
</dbReference>
<dbReference type="InterPro" id="IPR005135">
    <property type="entry name" value="Endo/exonuclease/phosphatase"/>
</dbReference>
<accession>A0AAQ3WGK2</accession>
<dbReference type="Proteomes" id="UP001341281">
    <property type="component" value="Chromosome 02"/>
</dbReference>
<dbReference type="Gene3D" id="3.30.70.2630">
    <property type="match status" value="1"/>
</dbReference>
<dbReference type="Pfam" id="PF03372">
    <property type="entry name" value="Exo_endo_phos"/>
    <property type="match status" value="1"/>
</dbReference>
<evidence type="ECO:0000313" key="2">
    <source>
        <dbReference type="EMBL" id="WVZ60702.1"/>
    </source>
</evidence>
<dbReference type="SUPFAM" id="SSF56219">
    <property type="entry name" value="DNase I-like"/>
    <property type="match status" value="1"/>
</dbReference>
<keyword evidence="3" id="KW-1185">Reference proteome</keyword>
<dbReference type="InterPro" id="IPR000477">
    <property type="entry name" value="RT_dom"/>
</dbReference>
<reference evidence="2 3" key="1">
    <citation type="submission" date="2024-02" db="EMBL/GenBank/DDBJ databases">
        <title>High-quality chromosome-scale genome assembly of Pensacola bahiagrass (Paspalum notatum Flugge var. saurae).</title>
        <authorList>
            <person name="Vega J.M."/>
            <person name="Podio M."/>
            <person name="Orjuela J."/>
            <person name="Siena L.A."/>
            <person name="Pessino S.C."/>
            <person name="Combes M.C."/>
            <person name="Mariac C."/>
            <person name="Albertini E."/>
            <person name="Pupilli F."/>
            <person name="Ortiz J.P.A."/>
            <person name="Leblanc O."/>
        </authorList>
    </citation>
    <scope>NUCLEOTIDE SEQUENCE [LARGE SCALE GENOMIC DNA]</scope>
    <source>
        <strain evidence="2">R1</strain>
        <tissue evidence="2">Leaf</tissue>
    </source>
</reference>
<dbReference type="Gene3D" id="1.10.10.2210">
    <property type="match status" value="1"/>
</dbReference>
<dbReference type="CDD" id="cd01650">
    <property type="entry name" value="RT_nLTR_like"/>
    <property type="match status" value="1"/>
</dbReference>
<dbReference type="InterPro" id="IPR026960">
    <property type="entry name" value="RVT-Znf"/>
</dbReference>
<dbReference type="PANTHER" id="PTHR31635">
    <property type="entry name" value="REVERSE TRANSCRIPTASE DOMAIN-CONTAINING PROTEIN-RELATED"/>
    <property type="match status" value="1"/>
</dbReference>
<dbReference type="Gene3D" id="3.10.10.20">
    <property type="match status" value="1"/>
</dbReference>
<dbReference type="GO" id="GO:0003824">
    <property type="term" value="F:catalytic activity"/>
    <property type="evidence" value="ECO:0007669"/>
    <property type="project" value="InterPro"/>
</dbReference>
<dbReference type="AlphaFoldDB" id="A0AAQ3WGK2"/>
<dbReference type="InterPro" id="IPR043502">
    <property type="entry name" value="DNA/RNA_pol_sf"/>
</dbReference>
<dbReference type="SUPFAM" id="SSF56672">
    <property type="entry name" value="DNA/RNA polymerases"/>
    <property type="match status" value="1"/>
</dbReference>
<dbReference type="InterPro" id="IPR036691">
    <property type="entry name" value="Endo/exonu/phosph_ase_sf"/>
</dbReference>
<dbReference type="Pfam" id="PF13966">
    <property type="entry name" value="zf-RVT"/>
    <property type="match status" value="1"/>
</dbReference>
<evidence type="ECO:0000313" key="3">
    <source>
        <dbReference type="Proteomes" id="UP001341281"/>
    </source>
</evidence>
<dbReference type="PROSITE" id="PS50878">
    <property type="entry name" value="RT_POL"/>
    <property type="match status" value="1"/>
</dbReference>
<organism evidence="2 3">
    <name type="scientific">Paspalum notatum var. saurae</name>
    <dbReference type="NCBI Taxonomy" id="547442"/>
    <lineage>
        <taxon>Eukaryota</taxon>
        <taxon>Viridiplantae</taxon>
        <taxon>Streptophyta</taxon>
        <taxon>Embryophyta</taxon>
        <taxon>Tracheophyta</taxon>
        <taxon>Spermatophyta</taxon>
        <taxon>Magnoliopsida</taxon>
        <taxon>Liliopsida</taxon>
        <taxon>Poales</taxon>
        <taxon>Poaceae</taxon>
        <taxon>PACMAD clade</taxon>
        <taxon>Panicoideae</taxon>
        <taxon>Andropogonodae</taxon>
        <taxon>Paspaleae</taxon>
        <taxon>Paspalinae</taxon>
        <taxon>Paspalum</taxon>
    </lineage>
</organism>
<sequence length="1181" mass="136072">MDQPKILVWNVRGLNKRSRRDNVRKVVDDSRPVIVCLQETKLALITDWDVMSILGRDFRQFVFLPAQGTRGGILVAWREGTYTSDNWRVHRHSISIKFRSENEENWWFTGVYGPQQDSEKVAFLNELREVREHCAGPWILAGDFNMIYSSEDKNNDNLNRAMMGRFRRFVNDFDLKEIPLIGRRYTWSNEREAPTLVKLDRVLCTTDWEAIYPDCILQSQASEISDHCPLVLGLREGVHGKRRFHFESFWPKMEGFHEEVAQSWAEPVRLSCPLERISIKLKRLTRTLQSWSQKRVGHIKTQLGLAREILHRLEIAQDSRPLTSDEDWLRREAKRLCLVLSSLKRTIARLRSRIRFLKDGDANTDLFHRTAGFRKRKNFIPKLIHDDVVATSQEEKQEIIFNHFNDLLGTALPRSRTLDLDFFHRQGLDLSSLDEPILEDEVWDTIKSLPSDRAPGPDGYTGRFYKACWSIIKADFMAAIITLQQGDSRKLWLLNSAFLTLIPKKEEALSAKDFRPISLIHSFAKLVTKILANRLAPLLNSMVATNQSAFIRGRSIHDNFILVQQTIKLLHRQKVSSLFLKLDISKAFDSVAWPFLLEVLEHLGFGLIWRSLVSNLLRTSSTRILVNGQPGEEIRHQRGLRQGDPLSPMLFILVMDVLNSLFKKASDLGLLQPLTHRNQEHRISLYADDVALFIKPVEDDMNLSMGILNRFGDASGLYTNFQKSCVIPIRCEEPHLATVQQTLQCTMAEFPCTYLGLPISDKKMKKADLMLWVEKIGNKLPGWQASLMNLAGRATWVRFVLTAIPIYFLIAIKAPKWFIKAINKLQRGFLWKGRDKANGGSCLVSWEKVQRPLELGGLGILNLELMSWSLQLRWLWFQKTDKERPWQGLDIPVYANAQALFDTAVICHVGQGTNVLFWSDKWLFGCGLAELAPTVSPRRQQRTVADALAARRWPSDIQGGLSMVGLYEYFQLWDALLEMELTEEPDHHIWRFESTGVFTSKSAYRALLNGSTTFEPWRRLWKSWAPAKCKVFLWLAIRNKCWTADRLARRGLPHPAQCVFCDQTDEDVQHILTDCVFAREFWVKILTPLGLLDSAPSPNDQVFADWWRKACKRAAKEKRKGLNTLIILGAWMLWKHRNSCVFEGAQPNIHKILSDFRMERQLWHLAGASSLRALGHGVDPD</sequence>
<dbReference type="Gene3D" id="3.60.10.10">
    <property type="entry name" value="Endonuclease/exonuclease/phosphatase"/>
    <property type="match status" value="1"/>
</dbReference>
<dbReference type="EMBL" id="CP144746">
    <property type="protein sequence ID" value="WVZ60702.1"/>
    <property type="molecule type" value="Genomic_DNA"/>
</dbReference>
<evidence type="ECO:0000259" key="1">
    <source>
        <dbReference type="PROSITE" id="PS50878"/>
    </source>
</evidence>
<feature type="domain" description="Reverse transcriptase" evidence="1">
    <location>
        <begin position="483"/>
        <end position="759"/>
    </location>
</feature>
<protein>
    <recommendedName>
        <fullName evidence="1">Reverse transcriptase domain-containing protein</fullName>
    </recommendedName>
</protein>
<dbReference type="Pfam" id="PF00078">
    <property type="entry name" value="RVT_1"/>
    <property type="match status" value="1"/>
</dbReference>
<name>A0AAQ3WGK2_PASNO</name>
<gene>
    <name evidence="2" type="ORF">U9M48_010688</name>
</gene>
<proteinExistence type="predicted"/>